<sequence length="166" mass="18308">MPEYLNTTWTGDAIAVPPSDRLRLPGRWVPIRFDTDVSDAAGHHSGDSPLICNGPRYLDGKLVLRLEDFGTSVELQIRQYEVSAAGDRVEEHEPHEFYTSAVPVPTGGDGNPLYPARMHYHYHVFSYVNSGHRFGLEISQWPSDPSAAPTGKLVKAQFCGTLTSLG</sequence>
<reference evidence="2" key="1">
    <citation type="journal article" date="2019" name="Int. J. Syst. Evol. Microbiol.">
        <title>The Global Catalogue of Microorganisms (GCM) 10K type strain sequencing project: providing services to taxonomists for standard genome sequencing and annotation.</title>
        <authorList>
            <consortium name="The Broad Institute Genomics Platform"/>
            <consortium name="The Broad Institute Genome Sequencing Center for Infectious Disease"/>
            <person name="Wu L."/>
            <person name="Ma J."/>
        </authorList>
    </citation>
    <scope>NUCLEOTIDE SEQUENCE [LARGE SCALE GENOMIC DNA]</scope>
    <source>
        <strain evidence="2">JCM 16702</strain>
    </source>
</reference>
<proteinExistence type="predicted"/>
<dbReference type="Proteomes" id="UP001500683">
    <property type="component" value="Unassembled WGS sequence"/>
</dbReference>
<keyword evidence="2" id="KW-1185">Reference proteome</keyword>
<dbReference type="EMBL" id="BAAAZG010000035">
    <property type="protein sequence ID" value="GAA4082933.1"/>
    <property type="molecule type" value="Genomic_DNA"/>
</dbReference>
<evidence type="ECO:0000313" key="1">
    <source>
        <dbReference type="EMBL" id="GAA4082933.1"/>
    </source>
</evidence>
<name>A0ABP7W8A3_9ACTN</name>
<gene>
    <name evidence="1" type="ORF">GCM10022214_47890</name>
</gene>
<protein>
    <submittedName>
        <fullName evidence="1">Uncharacterized protein</fullName>
    </submittedName>
</protein>
<organism evidence="1 2">
    <name type="scientific">Actinomadura miaoliensis</name>
    <dbReference type="NCBI Taxonomy" id="430685"/>
    <lineage>
        <taxon>Bacteria</taxon>
        <taxon>Bacillati</taxon>
        <taxon>Actinomycetota</taxon>
        <taxon>Actinomycetes</taxon>
        <taxon>Streptosporangiales</taxon>
        <taxon>Thermomonosporaceae</taxon>
        <taxon>Actinomadura</taxon>
    </lineage>
</organism>
<comment type="caution">
    <text evidence="1">The sequence shown here is derived from an EMBL/GenBank/DDBJ whole genome shotgun (WGS) entry which is preliminary data.</text>
</comment>
<evidence type="ECO:0000313" key="2">
    <source>
        <dbReference type="Proteomes" id="UP001500683"/>
    </source>
</evidence>
<accession>A0ABP7W8A3</accession>
<dbReference type="RefSeq" id="WP_344951547.1">
    <property type="nucleotide sequence ID" value="NZ_BAAAZG010000035.1"/>
</dbReference>